<dbReference type="Proteomes" id="UP000525078">
    <property type="component" value="Unassembled WGS sequence"/>
</dbReference>
<evidence type="ECO:0000313" key="3">
    <source>
        <dbReference type="Proteomes" id="UP000525078"/>
    </source>
</evidence>
<dbReference type="InterPro" id="IPR052929">
    <property type="entry name" value="RNase_H-like_EbsB-rel"/>
</dbReference>
<comment type="caution">
    <text evidence="2">The sequence shown here is derived from an EMBL/GenBank/DDBJ whole genome shotgun (WGS) entry which is preliminary data.</text>
</comment>
<dbReference type="InterPro" id="IPR044730">
    <property type="entry name" value="RNase_H-like_dom_plant"/>
</dbReference>
<evidence type="ECO:0000313" key="2">
    <source>
        <dbReference type="EMBL" id="KAF4366575.1"/>
    </source>
</evidence>
<dbReference type="PANTHER" id="PTHR47074">
    <property type="entry name" value="BNAC02G40300D PROTEIN"/>
    <property type="match status" value="1"/>
</dbReference>
<dbReference type="InterPro" id="IPR036397">
    <property type="entry name" value="RNaseH_sf"/>
</dbReference>
<dbReference type="EMBL" id="JAATIP010000149">
    <property type="protein sequence ID" value="KAF4366575.1"/>
    <property type="molecule type" value="Genomic_DNA"/>
</dbReference>
<evidence type="ECO:0000259" key="1">
    <source>
        <dbReference type="Pfam" id="PF13456"/>
    </source>
</evidence>
<dbReference type="Gene3D" id="3.30.420.10">
    <property type="entry name" value="Ribonuclease H-like superfamily/Ribonuclease H"/>
    <property type="match status" value="1"/>
</dbReference>
<dbReference type="AlphaFoldDB" id="A0A7J6F7E1"/>
<dbReference type="InterPro" id="IPR012337">
    <property type="entry name" value="RNaseH-like_sf"/>
</dbReference>
<gene>
    <name evidence="2" type="ORF">F8388_004239</name>
</gene>
<dbReference type="GO" id="GO:0003676">
    <property type="term" value="F:nucleic acid binding"/>
    <property type="evidence" value="ECO:0007669"/>
    <property type="project" value="InterPro"/>
</dbReference>
<protein>
    <recommendedName>
        <fullName evidence="1">RNase H type-1 domain-containing protein</fullName>
    </recommendedName>
</protein>
<name>A0A7J6F7E1_CANSA</name>
<dbReference type="InterPro" id="IPR002156">
    <property type="entry name" value="RNaseH_domain"/>
</dbReference>
<dbReference type="GO" id="GO:0004523">
    <property type="term" value="F:RNA-DNA hybrid ribonuclease activity"/>
    <property type="evidence" value="ECO:0007669"/>
    <property type="project" value="InterPro"/>
</dbReference>
<reference evidence="2 3" key="1">
    <citation type="journal article" date="2020" name="bioRxiv">
        <title>Sequence and annotation of 42 cannabis genomes reveals extensive copy number variation in cannabinoid synthesis and pathogen resistance genes.</title>
        <authorList>
            <person name="Mckernan K.J."/>
            <person name="Helbert Y."/>
            <person name="Kane L.T."/>
            <person name="Ebling H."/>
            <person name="Zhang L."/>
            <person name="Liu B."/>
            <person name="Eaton Z."/>
            <person name="Mclaughlin S."/>
            <person name="Kingan S."/>
            <person name="Baybayan P."/>
            <person name="Concepcion G."/>
            <person name="Jordan M."/>
            <person name="Riva A."/>
            <person name="Barbazuk W."/>
            <person name="Harkins T."/>
        </authorList>
    </citation>
    <scope>NUCLEOTIDE SEQUENCE [LARGE SCALE GENOMIC DNA]</scope>
    <source>
        <strain evidence="3">cv. Jamaican Lion 4</strain>
        <tissue evidence="2">Leaf</tissue>
    </source>
</reference>
<dbReference type="SUPFAM" id="SSF53098">
    <property type="entry name" value="Ribonuclease H-like"/>
    <property type="match status" value="1"/>
</dbReference>
<sequence>MLSQQASCVGCGFDPLQRRRIFLRQTLYACLPLSRFPMLFFIVPELRPSGINLLLNNSLLTIVGWISEIFTSIALYHFPKLNFPYLLKSLANLEHQKCSLFFKDKICSDSLPAVLNQILLPSTTALFVDAALSFNTPATGLGMVFMQGMSHIQHSARIHKPGASSPLFAEAQALAEGLQWCLSSNLAPAYIFSDCLNLVSKVNGNWHDHSPLSTLVHKIRTFLSRFPEASLLHVSRQHNDKAHSLAKQALRLRDED</sequence>
<dbReference type="PANTHER" id="PTHR47074:SF11">
    <property type="entry name" value="REVERSE TRANSCRIPTASE-LIKE PROTEIN"/>
    <property type="match status" value="1"/>
</dbReference>
<dbReference type="Pfam" id="PF13456">
    <property type="entry name" value="RVT_3"/>
    <property type="match status" value="1"/>
</dbReference>
<proteinExistence type="predicted"/>
<accession>A0A7J6F7E1</accession>
<feature type="domain" description="RNase H type-1" evidence="1">
    <location>
        <begin position="128"/>
        <end position="249"/>
    </location>
</feature>
<dbReference type="CDD" id="cd06222">
    <property type="entry name" value="RNase_H_like"/>
    <property type="match status" value="1"/>
</dbReference>
<organism evidence="2 3">
    <name type="scientific">Cannabis sativa</name>
    <name type="common">Hemp</name>
    <name type="synonym">Marijuana</name>
    <dbReference type="NCBI Taxonomy" id="3483"/>
    <lineage>
        <taxon>Eukaryota</taxon>
        <taxon>Viridiplantae</taxon>
        <taxon>Streptophyta</taxon>
        <taxon>Embryophyta</taxon>
        <taxon>Tracheophyta</taxon>
        <taxon>Spermatophyta</taxon>
        <taxon>Magnoliopsida</taxon>
        <taxon>eudicotyledons</taxon>
        <taxon>Gunneridae</taxon>
        <taxon>Pentapetalae</taxon>
        <taxon>rosids</taxon>
        <taxon>fabids</taxon>
        <taxon>Rosales</taxon>
        <taxon>Cannabaceae</taxon>
        <taxon>Cannabis</taxon>
    </lineage>
</organism>